<dbReference type="GO" id="GO:0000155">
    <property type="term" value="F:phosphorelay sensor kinase activity"/>
    <property type="evidence" value="ECO:0007669"/>
    <property type="project" value="InterPro"/>
</dbReference>
<accession>A0A563VSL3</accession>
<dbReference type="PANTHER" id="PTHR43711">
    <property type="entry name" value="TWO-COMPONENT HISTIDINE KINASE"/>
    <property type="match status" value="1"/>
</dbReference>
<dbReference type="InterPro" id="IPR003594">
    <property type="entry name" value="HATPase_dom"/>
</dbReference>
<comment type="catalytic activity">
    <reaction evidence="1">
        <text>ATP + protein L-histidine = ADP + protein N-phospho-L-histidine.</text>
        <dbReference type="EC" id="2.7.13.3"/>
    </reaction>
</comment>
<dbReference type="Pfam" id="PF00512">
    <property type="entry name" value="HisKA"/>
    <property type="match status" value="1"/>
</dbReference>
<dbReference type="InterPro" id="IPR036097">
    <property type="entry name" value="HisK_dim/P_sf"/>
</dbReference>
<evidence type="ECO:0000313" key="10">
    <source>
        <dbReference type="Proteomes" id="UP000320055"/>
    </source>
</evidence>
<dbReference type="Pfam" id="PF02518">
    <property type="entry name" value="HATPase_c"/>
    <property type="match status" value="1"/>
</dbReference>
<dbReference type="InterPro" id="IPR003661">
    <property type="entry name" value="HisK_dim/P_dom"/>
</dbReference>
<dbReference type="Proteomes" id="UP000320055">
    <property type="component" value="Unassembled WGS sequence"/>
</dbReference>
<evidence type="ECO:0000313" key="9">
    <source>
        <dbReference type="EMBL" id="VEP14425.1"/>
    </source>
</evidence>
<keyword evidence="5 9" id="KW-0418">Kinase</keyword>
<keyword evidence="10" id="KW-1185">Reference proteome</keyword>
<dbReference type="Gene3D" id="1.10.287.130">
    <property type="match status" value="1"/>
</dbReference>
<dbReference type="InterPro" id="IPR036890">
    <property type="entry name" value="HATPase_C_sf"/>
</dbReference>
<keyword evidence="6" id="KW-0902">Two-component regulatory system</keyword>
<dbReference type="SMART" id="SM00387">
    <property type="entry name" value="HATPase_c"/>
    <property type="match status" value="1"/>
</dbReference>
<dbReference type="PANTHER" id="PTHR43711:SF26">
    <property type="entry name" value="SENSOR HISTIDINE KINASE RCSC"/>
    <property type="match status" value="1"/>
</dbReference>
<dbReference type="InterPro" id="IPR005467">
    <property type="entry name" value="His_kinase_dom"/>
</dbReference>
<dbReference type="EMBL" id="CAACVJ010000183">
    <property type="protein sequence ID" value="VEP14425.1"/>
    <property type="molecule type" value="Genomic_DNA"/>
</dbReference>
<proteinExistence type="predicted"/>
<dbReference type="InterPro" id="IPR050736">
    <property type="entry name" value="Sensor_HK_Regulatory"/>
</dbReference>
<keyword evidence="7" id="KW-0472">Membrane</keyword>
<evidence type="ECO:0000256" key="3">
    <source>
        <dbReference type="ARBA" id="ARBA00022553"/>
    </source>
</evidence>
<dbReference type="SUPFAM" id="SSF55874">
    <property type="entry name" value="ATPase domain of HSP90 chaperone/DNA topoisomerase II/histidine kinase"/>
    <property type="match status" value="1"/>
</dbReference>
<evidence type="ECO:0000259" key="8">
    <source>
        <dbReference type="PROSITE" id="PS50109"/>
    </source>
</evidence>
<keyword evidence="7" id="KW-0812">Transmembrane</keyword>
<evidence type="ECO:0000256" key="5">
    <source>
        <dbReference type="ARBA" id="ARBA00022777"/>
    </source>
</evidence>
<evidence type="ECO:0000256" key="2">
    <source>
        <dbReference type="ARBA" id="ARBA00012438"/>
    </source>
</evidence>
<dbReference type="SUPFAM" id="SSF47384">
    <property type="entry name" value="Homodimeric domain of signal transducing histidine kinase"/>
    <property type="match status" value="1"/>
</dbReference>
<feature type="transmembrane region" description="Helical" evidence="7">
    <location>
        <begin position="24"/>
        <end position="45"/>
    </location>
</feature>
<dbReference type="Gene3D" id="3.30.565.10">
    <property type="entry name" value="Histidine kinase-like ATPase, C-terminal domain"/>
    <property type="match status" value="1"/>
</dbReference>
<dbReference type="InterPro" id="IPR004358">
    <property type="entry name" value="Sig_transdc_His_kin-like_C"/>
</dbReference>
<dbReference type="AlphaFoldDB" id="A0A563VSL3"/>
<keyword evidence="4" id="KW-0808">Transferase</keyword>
<evidence type="ECO:0000256" key="1">
    <source>
        <dbReference type="ARBA" id="ARBA00000085"/>
    </source>
</evidence>
<dbReference type="PROSITE" id="PS50109">
    <property type="entry name" value="HIS_KIN"/>
    <property type="match status" value="1"/>
</dbReference>
<feature type="transmembrane region" description="Helical" evidence="7">
    <location>
        <begin position="320"/>
        <end position="340"/>
    </location>
</feature>
<sequence>MWISDLSNFKTPVMPFGQSSFRRILLSRLLLLSVPVLLLGVYVTYRKARSAFLETARQNLTESAVRKGESILQSIEALQTNMANASDAAILKNGSVEDHQVYIAQLAQILPTNILCVQLKDLTADRVTATTCGEIPDLDDTSWQGRQQSVVTTPEEVHVKLLLPPQSLTSKPTLGQQPSQNQLKLWLTAPVYDRNGRLRYALSVQSAILNQEKVEPGSLEGYPVVINQNGVILAHPFSQRVGRNIRQMPDAKRLGSLLQNAIAGEPNFLHLFYLEKDGVELLAGYSAISSPVTQDNQQKWIILAVTPIDAALLPLKDIRIVLFVMTIGLIAATSLATIYISKELARPLEKIRDYTLKEEHLNAQDRLVDNFQIREFNQLASAIDKMVIRLTAWGDEIVSAWKEAQNANKLKSEFLATTSHELRTPLNGIINCIRVVKEGYCDSKEEENDFLDQADDAAIHLLGIINDVLDISKIEAGKLSVMIEKVDLSKIINEVIDLQLVDIQQKNLELKASSWERKIYVSADGSKLKQILINIVGNAVKFTEQGKITIDINVINPQNAREKESDLLYSQLANPNLKWTSETDWQQVTDGSVSVDSIDNINNNEAIDNFSPAEKPVILEEVIIKVSDTGIGIELSQQEKLFRPFVMVDGSTTRKFGGTGLGLAISRNLIELMGGSIDLYSAGKGQGTTVTIRLPLKKESE</sequence>
<dbReference type="Gene3D" id="3.30.450.20">
    <property type="entry name" value="PAS domain"/>
    <property type="match status" value="1"/>
</dbReference>
<evidence type="ECO:0000256" key="7">
    <source>
        <dbReference type="SAM" id="Phobius"/>
    </source>
</evidence>
<organism evidence="9 10">
    <name type="scientific">Hyella patelloides LEGE 07179</name>
    <dbReference type="NCBI Taxonomy" id="945734"/>
    <lineage>
        <taxon>Bacteria</taxon>
        <taxon>Bacillati</taxon>
        <taxon>Cyanobacteriota</taxon>
        <taxon>Cyanophyceae</taxon>
        <taxon>Pleurocapsales</taxon>
        <taxon>Hyellaceae</taxon>
        <taxon>Hyella</taxon>
    </lineage>
</organism>
<dbReference type="EC" id="2.7.13.3" evidence="2"/>
<dbReference type="PRINTS" id="PR00344">
    <property type="entry name" value="BCTRLSENSOR"/>
</dbReference>
<gene>
    <name evidence="9" type="ORF">H1P_2630003</name>
</gene>
<dbReference type="CDD" id="cd00082">
    <property type="entry name" value="HisKA"/>
    <property type="match status" value="1"/>
</dbReference>
<evidence type="ECO:0000256" key="4">
    <source>
        <dbReference type="ARBA" id="ARBA00022679"/>
    </source>
</evidence>
<keyword evidence="3" id="KW-0597">Phosphoprotein</keyword>
<protein>
    <recommendedName>
        <fullName evidence="2">histidine kinase</fullName>
        <ecNumber evidence="2">2.7.13.3</ecNumber>
    </recommendedName>
</protein>
<evidence type="ECO:0000256" key="6">
    <source>
        <dbReference type="ARBA" id="ARBA00023012"/>
    </source>
</evidence>
<name>A0A563VSL3_9CYAN</name>
<keyword evidence="7" id="KW-1133">Transmembrane helix</keyword>
<feature type="domain" description="Histidine kinase" evidence="8">
    <location>
        <begin position="417"/>
        <end position="698"/>
    </location>
</feature>
<dbReference type="CDD" id="cd16922">
    <property type="entry name" value="HATPase_EvgS-ArcB-TorS-like"/>
    <property type="match status" value="1"/>
</dbReference>
<reference evidence="9 10" key="1">
    <citation type="submission" date="2019-01" db="EMBL/GenBank/DDBJ databases">
        <authorList>
            <person name="Brito A."/>
        </authorList>
    </citation>
    <scope>NUCLEOTIDE SEQUENCE [LARGE SCALE GENOMIC DNA]</scope>
    <source>
        <strain evidence="9">1</strain>
    </source>
</reference>
<dbReference type="SMART" id="SM00388">
    <property type="entry name" value="HisKA"/>
    <property type="match status" value="1"/>
</dbReference>